<evidence type="ECO:0000256" key="5">
    <source>
        <dbReference type="ARBA" id="ARBA00022553"/>
    </source>
</evidence>
<dbReference type="GO" id="GO:0003899">
    <property type="term" value="F:DNA-directed RNA polymerase activity"/>
    <property type="evidence" value="ECO:0007669"/>
    <property type="project" value="UniProtKB-EC"/>
</dbReference>
<feature type="non-terminal residue" evidence="18">
    <location>
        <position position="1066"/>
    </location>
</feature>
<keyword evidence="10" id="KW-0460">Magnesium</keyword>
<keyword evidence="11 15" id="KW-0804">Transcription</keyword>
<dbReference type="GO" id="GO:0046872">
    <property type="term" value="F:metal ion binding"/>
    <property type="evidence" value="ECO:0007669"/>
    <property type="project" value="UniProtKB-KW"/>
</dbReference>
<dbReference type="SMART" id="SM00663">
    <property type="entry name" value="RPOLA_N"/>
    <property type="match status" value="1"/>
</dbReference>
<evidence type="ECO:0000256" key="11">
    <source>
        <dbReference type="ARBA" id="ARBA00023163"/>
    </source>
</evidence>
<name>A0A7R9L5X7_9ACAR</name>
<dbReference type="GO" id="GO:0003677">
    <property type="term" value="F:DNA binding"/>
    <property type="evidence" value="ECO:0007669"/>
    <property type="project" value="InterPro"/>
</dbReference>
<evidence type="ECO:0000313" key="18">
    <source>
        <dbReference type="EMBL" id="CAD7634672.1"/>
    </source>
</evidence>
<dbReference type="Pfam" id="PF00623">
    <property type="entry name" value="RNA_pol_Rpb1_2"/>
    <property type="match status" value="1"/>
</dbReference>
<dbReference type="InterPro" id="IPR015699">
    <property type="entry name" value="DNA-dir_RNA_pol1_lsu_N"/>
</dbReference>
<evidence type="ECO:0000256" key="14">
    <source>
        <dbReference type="ARBA" id="ARBA00053996"/>
    </source>
</evidence>
<dbReference type="Proteomes" id="UP000759131">
    <property type="component" value="Unassembled WGS sequence"/>
</dbReference>
<dbReference type="Pfam" id="PF05000">
    <property type="entry name" value="RNA_pol_Rpb1_4"/>
    <property type="match status" value="1"/>
</dbReference>
<evidence type="ECO:0000256" key="2">
    <source>
        <dbReference type="ARBA" id="ARBA00006460"/>
    </source>
</evidence>
<evidence type="ECO:0000256" key="12">
    <source>
        <dbReference type="ARBA" id="ARBA00023242"/>
    </source>
</evidence>
<dbReference type="InterPro" id="IPR000722">
    <property type="entry name" value="RNA_pol_asu"/>
</dbReference>
<dbReference type="Gene3D" id="3.30.1490.180">
    <property type="entry name" value="RNA polymerase ii"/>
    <property type="match status" value="1"/>
</dbReference>
<dbReference type="EMBL" id="OC869684">
    <property type="protein sequence ID" value="CAD7634672.1"/>
    <property type="molecule type" value="Genomic_DNA"/>
</dbReference>
<dbReference type="Gene3D" id="1.10.132.30">
    <property type="match status" value="1"/>
</dbReference>
<dbReference type="InterPro" id="IPR038120">
    <property type="entry name" value="Rpb1_funnel_sf"/>
</dbReference>
<keyword evidence="19" id="KW-1185">Reference proteome</keyword>
<proteinExistence type="inferred from homology"/>
<protein>
    <recommendedName>
        <fullName evidence="15">DNA-directed RNA polymerase subunit</fullName>
        <ecNumber evidence="15">2.7.7.6</ecNumber>
    </recommendedName>
</protein>
<dbReference type="FunFam" id="1.10.274.100:FF:000012">
    <property type="entry name" value="DNA-directed RNA polymerase subunit"/>
    <property type="match status" value="1"/>
</dbReference>
<dbReference type="AlphaFoldDB" id="A0A7R9L5X7"/>
<comment type="subunit">
    <text evidence="3">Component of the RNA polymerase I (Pol I) complex consisting of at least 13 subunits.</text>
</comment>
<dbReference type="GO" id="GO:0006351">
    <property type="term" value="P:DNA-templated transcription"/>
    <property type="evidence" value="ECO:0007669"/>
    <property type="project" value="InterPro"/>
</dbReference>
<evidence type="ECO:0000259" key="17">
    <source>
        <dbReference type="SMART" id="SM00663"/>
    </source>
</evidence>
<evidence type="ECO:0000256" key="13">
    <source>
        <dbReference type="ARBA" id="ARBA00048552"/>
    </source>
</evidence>
<evidence type="ECO:0000256" key="4">
    <source>
        <dbReference type="ARBA" id="ARBA00022478"/>
    </source>
</evidence>
<comment type="similarity">
    <text evidence="2 15">Belongs to the RNA polymerase beta' chain family.</text>
</comment>
<dbReference type="Gene3D" id="6.20.50.80">
    <property type="match status" value="1"/>
</dbReference>
<dbReference type="Pfam" id="PF04998">
    <property type="entry name" value="RNA_pol_Rpb1_5"/>
    <property type="match status" value="1"/>
</dbReference>
<comment type="catalytic activity">
    <reaction evidence="13 15">
        <text>RNA(n) + a ribonucleoside 5'-triphosphate = RNA(n+1) + diphosphate</text>
        <dbReference type="Rhea" id="RHEA:21248"/>
        <dbReference type="Rhea" id="RHEA-COMP:14527"/>
        <dbReference type="Rhea" id="RHEA-COMP:17342"/>
        <dbReference type="ChEBI" id="CHEBI:33019"/>
        <dbReference type="ChEBI" id="CHEBI:61557"/>
        <dbReference type="ChEBI" id="CHEBI:140395"/>
        <dbReference type="EC" id="2.7.7.6"/>
    </reaction>
</comment>
<evidence type="ECO:0000256" key="9">
    <source>
        <dbReference type="ARBA" id="ARBA00022833"/>
    </source>
</evidence>
<accession>A0A7R9L5X7</accession>
<dbReference type="InterPro" id="IPR045867">
    <property type="entry name" value="DNA-dir_RpoC_beta_prime"/>
</dbReference>
<gene>
    <name evidence="18" type="ORF">OSB1V03_LOCUS15068</name>
</gene>
<dbReference type="EC" id="2.7.7.6" evidence="15"/>
<dbReference type="Gene3D" id="2.40.40.20">
    <property type="match status" value="1"/>
</dbReference>
<dbReference type="Gene3D" id="6.10.250.2940">
    <property type="match status" value="1"/>
</dbReference>
<dbReference type="FunFam" id="2.40.40.20:FF:000019">
    <property type="entry name" value="DNA-directed RNA polymerase II subunit RPB1"/>
    <property type="match status" value="1"/>
</dbReference>
<dbReference type="InterPro" id="IPR007066">
    <property type="entry name" value="RNA_pol_Rpb1_3"/>
</dbReference>
<dbReference type="OrthoDB" id="6507662at2759"/>
<dbReference type="InterPro" id="IPR006592">
    <property type="entry name" value="RNA_pol_N"/>
</dbReference>
<dbReference type="GO" id="GO:0005736">
    <property type="term" value="C:RNA polymerase I complex"/>
    <property type="evidence" value="ECO:0007669"/>
    <property type="project" value="TreeGrafter"/>
</dbReference>
<dbReference type="Pfam" id="PF04997">
    <property type="entry name" value="RNA_pol_Rpb1_1"/>
    <property type="match status" value="1"/>
</dbReference>
<dbReference type="Pfam" id="PF04983">
    <property type="entry name" value="RNA_pol_Rpb1_3"/>
    <property type="match status" value="1"/>
</dbReference>
<dbReference type="CDD" id="cd01435">
    <property type="entry name" value="RNAP_I_RPA1_N"/>
    <property type="match status" value="1"/>
</dbReference>
<sequence length="1066" mass="119856">QIEDMAVMDMTAVRGKSHLTPLMARNHLRTLWSNEKESLLRIFPFLKPDVSCSEGSTPIDVFFMDTVSVPPNRFRPLRHMNGRQFEAEQTAALSQIIMNSDILDVAFRQAKQLNRSSLPSDASTPSTSSATDRSKDVAKFHMCWQKLQLQVNRLYDSDMDRLPDNKATGVKQILEKKEGLFRKHMMGKRVNYAARSVISPDPYIMVDEIGIPMVFATKLSYPQPVNDHNINQLRQMIINGPDIYPGALSVVYENKRVIRLKADDVVFRKNLADRLIVPKHGFRDNNIRVVNRHLLSGDALLLNRQPTLHKPSIMAHKARVLPREKTLRLHYANCKCYNADFDGDEMNAHFPQSELARAEAYNIASVNFQYLVPKDGTPLSGLIQDHIISGVWITIRGQFFKKGDFQELLYGALSFLNKPLKLVPPAIIKPERLWSGKQIITTIIMNIVPENKPMPTLSIATKLNPKILQRSRARQWTAGGTPLQLTDMCESQVIIRKGELLCGVIDKVNLGPNPYGLIHCCYELYGGPVSSALLTSFARLCTNYLQIHRGFTLGIYDILVDQMPNEKRNKFIKRAKKMGRKAAAEAMGLQENDDKELLIDKLKSAHTNTNDFYMKQLDQCMKGQTDEINNKITEVCLPSGLISKFPYNNLQMMIQAGAKGGSVNAIQISCLLGQIELEGRRVPLMMSGRSLPSFKPYETDPRAGGFVAQRFMTGIRPQEFFFHCMAGREGLIDTAVKTSRSGYLQRCLIKHLEGLVVNYDMTVRDSEGSVVQLLYGEDGLDILKSQMLKEKCGICVELSAQSVVMSSTSGQTSAQIVGVSFGIISKDEIKKLSVLNVETWKTFDELSHPREGGLCDSAFGPAKRDEMCATCGLSEFDCCGHYGHINLSLPVFNPFLIKQLFQVLKMCCFECHHLLFSPTDLEIKIAQMEALSRGLDIILEDLQAFGSSLTTDNIGLDAISIRLYVRQKLKEKIDEEYNKRFTKSVKNGLNVKNIVEKQQMVYKEFLTGKLLKPNKKCLQCAALKNSLTVLNNALIIMNESKSKASKKIIGAEQIEDMAVMDMTAVR</sequence>
<evidence type="ECO:0000256" key="8">
    <source>
        <dbReference type="ARBA" id="ARBA00022723"/>
    </source>
</evidence>
<comment type="subcellular location">
    <subcellularLocation>
        <location evidence="1">Nucleus</location>
        <location evidence="1">Nucleolus</location>
    </subcellularLocation>
</comment>
<keyword evidence="12" id="KW-0539">Nucleus</keyword>
<keyword evidence="5" id="KW-0597">Phosphoprotein</keyword>
<dbReference type="PANTHER" id="PTHR19376:SF11">
    <property type="entry name" value="DNA-DIRECTED RNA POLYMERASE I SUBUNIT RPA1"/>
    <property type="match status" value="1"/>
</dbReference>
<dbReference type="InterPro" id="IPR042102">
    <property type="entry name" value="RNA_pol_Rpb1_3_sf"/>
</dbReference>
<dbReference type="EMBL" id="CAJPIZ010015109">
    <property type="protein sequence ID" value="CAG2115102.1"/>
    <property type="molecule type" value="Genomic_DNA"/>
</dbReference>
<dbReference type="Gene3D" id="4.10.860.120">
    <property type="entry name" value="RNA polymerase II, clamp domain"/>
    <property type="match status" value="1"/>
</dbReference>
<evidence type="ECO:0000256" key="16">
    <source>
        <dbReference type="SAM" id="MobiDB-lite"/>
    </source>
</evidence>
<evidence type="ECO:0000313" key="19">
    <source>
        <dbReference type="Proteomes" id="UP000759131"/>
    </source>
</evidence>
<evidence type="ECO:0000256" key="7">
    <source>
        <dbReference type="ARBA" id="ARBA00022695"/>
    </source>
</evidence>
<dbReference type="InterPro" id="IPR007081">
    <property type="entry name" value="RNA_pol_Rpb1_5"/>
</dbReference>
<evidence type="ECO:0000256" key="1">
    <source>
        <dbReference type="ARBA" id="ARBA00004604"/>
    </source>
</evidence>
<dbReference type="Gene3D" id="1.10.274.100">
    <property type="entry name" value="RNA polymerase Rpb1, domain 3"/>
    <property type="match status" value="1"/>
</dbReference>
<evidence type="ECO:0000256" key="10">
    <source>
        <dbReference type="ARBA" id="ARBA00022842"/>
    </source>
</evidence>
<feature type="compositionally biased region" description="Low complexity" evidence="16">
    <location>
        <begin position="115"/>
        <end position="131"/>
    </location>
</feature>
<reference evidence="18" key="1">
    <citation type="submission" date="2020-11" db="EMBL/GenBank/DDBJ databases">
        <authorList>
            <person name="Tran Van P."/>
        </authorList>
    </citation>
    <scope>NUCLEOTIDE SEQUENCE</scope>
</reference>
<dbReference type="InterPro" id="IPR044893">
    <property type="entry name" value="RNA_pol_Rpb1_clamp_domain"/>
</dbReference>
<dbReference type="InterPro" id="IPR007080">
    <property type="entry name" value="RNA_pol_Rpb1_1"/>
</dbReference>
<keyword evidence="4 15" id="KW-0240">DNA-directed RNA polymerase</keyword>
<keyword evidence="7 15" id="KW-0548">Nucleotidyltransferase</keyword>
<feature type="domain" description="RNA polymerase N-terminal" evidence="17">
    <location>
        <begin position="60"/>
        <end position="394"/>
    </location>
</feature>
<feature type="non-terminal residue" evidence="18">
    <location>
        <position position="1"/>
    </location>
</feature>
<comment type="function">
    <text evidence="14">DNA-dependent RNA polymerase catalyzes the transcription of DNA into RNA using the four ribonucleoside triphosphates as substrates. Largest and catalytic core component of RNA polymerase I which synthesizes ribosomal RNA precursors. Forms the polymerase active center together with the second largest subunit. A single stranded DNA template strand of the promoter is positioned within the central active site cleft of Pol I. A bridging helix emanates from RPA1 and crosses the cleft near the catalytic site and is thought to promote translocation of Pol I by acting as a ratchet that moves the RNA-DNA hybrid through the active site by switching from straight to bent conformations at each step of nucleotide addition.</text>
</comment>
<feature type="region of interest" description="Disordered" evidence="16">
    <location>
        <begin position="114"/>
        <end position="133"/>
    </location>
</feature>
<dbReference type="SUPFAM" id="SSF64484">
    <property type="entry name" value="beta and beta-prime subunits of DNA dependent RNA-polymerase"/>
    <property type="match status" value="2"/>
</dbReference>
<keyword evidence="8" id="KW-0479">Metal-binding</keyword>
<keyword evidence="6 15" id="KW-0808">Transferase</keyword>
<evidence type="ECO:0000256" key="6">
    <source>
        <dbReference type="ARBA" id="ARBA00022679"/>
    </source>
</evidence>
<dbReference type="PANTHER" id="PTHR19376">
    <property type="entry name" value="DNA-DIRECTED RNA POLYMERASE"/>
    <property type="match status" value="1"/>
</dbReference>
<keyword evidence="9" id="KW-0862">Zinc</keyword>
<evidence type="ECO:0000256" key="3">
    <source>
        <dbReference type="ARBA" id="ARBA00011251"/>
    </source>
</evidence>
<dbReference type="InterPro" id="IPR007083">
    <property type="entry name" value="RNA_pol_Rpb1_4"/>
</dbReference>
<evidence type="ECO:0000256" key="15">
    <source>
        <dbReference type="RuleBase" id="RU004279"/>
    </source>
</evidence>
<organism evidence="18">
    <name type="scientific">Medioppia subpectinata</name>
    <dbReference type="NCBI Taxonomy" id="1979941"/>
    <lineage>
        <taxon>Eukaryota</taxon>
        <taxon>Metazoa</taxon>
        <taxon>Ecdysozoa</taxon>
        <taxon>Arthropoda</taxon>
        <taxon>Chelicerata</taxon>
        <taxon>Arachnida</taxon>
        <taxon>Acari</taxon>
        <taxon>Acariformes</taxon>
        <taxon>Sarcoptiformes</taxon>
        <taxon>Oribatida</taxon>
        <taxon>Brachypylina</taxon>
        <taxon>Oppioidea</taxon>
        <taxon>Oppiidae</taxon>
        <taxon>Medioppia</taxon>
    </lineage>
</organism>